<proteinExistence type="inferred from homology"/>
<keyword evidence="3 5" id="KW-0808">Transferase</keyword>
<dbReference type="HOGENOM" id="CLU_033536_13_0_9"/>
<evidence type="ECO:0000259" key="4">
    <source>
        <dbReference type="Pfam" id="PF00535"/>
    </source>
</evidence>
<dbReference type="GO" id="GO:0004582">
    <property type="term" value="F:dolichyl-phosphate beta-D-mannosyltransferase activity"/>
    <property type="evidence" value="ECO:0007669"/>
    <property type="project" value="InterPro"/>
</dbReference>
<dbReference type="Gene3D" id="3.90.550.10">
    <property type="entry name" value="Spore Coat Polysaccharide Biosynthesis Protein SpsA, Chain A"/>
    <property type="match status" value="1"/>
</dbReference>
<dbReference type="GO" id="GO:0016020">
    <property type="term" value="C:membrane"/>
    <property type="evidence" value="ECO:0007669"/>
    <property type="project" value="GOC"/>
</dbReference>
<evidence type="ECO:0000256" key="3">
    <source>
        <dbReference type="ARBA" id="ARBA00022679"/>
    </source>
</evidence>
<dbReference type="FunFam" id="3.90.550.10:FF:000122">
    <property type="entry name" value="Dolichol-phosphate mannosyltransferase subunit 1"/>
    <property type="match status" value="1"/>
</dbReference>
<reference evidence="5 6" key="1">
    <citation type="journal article" date="2009" name="PLoS ONE">
        <title>Genome analysis of the anaerobic thermohalophilic bacterium Halothermothrix orenii.</title>
        <authorList>
            <person name="Mavromatis K."/>
            <person name="Ivanova N."/>
            <person name="Anderson I."/>
            <person name="Lykidis A."/>
            <person name="Hooper S.D."/>
            <person name="Sun H."/>
            <person name="Kunin V."/>
            <person name="Lapidus A."/>
            <person name="Hugenholtz P."/>
            <person name="Patel B."/>
            <person name="Kyrpides N.C."/>
        </authorList>
    </citation>
    <scope>NUCLEOTIDE SEQUENCE [LARGE SCALE GENOMIC DNA]</scope>
    <source>
        <strain evidence="6">H 168 / OCM 544 / DSM 9562</strain>
    </source>
</reference>
<comment type="similarity">
    <text evidence="1">Belongs to the glycosyltransferase 2 family.</text>
</comment>
<evidence type="ECO:0000256" key="2">
    <source>
        <dbReference type="ARBA" id="ARBA00022676"/>
    </source>
</evidence>
<dbReference type="STRING" id="373903.Hore_14980"/>
<gene>
    <name evidence="5" type="ordered locus">Hore_14980</name>
</gene>
<dbReference type="Pfam" id="PF00535">
    <property type="entry name" value="Glycos_transf_2"/>
    <property type="match status" value="1"/>
</dbReference>
<dbReference type="InterPro" id="IPR001173">
    <property type="entry name" value="Glyco_trans_2-like"/>
</dbReference>
<dbReference type="KEGG" id="hor:Hore_14980"/>
<keyword evidence="6" id="KW-1185">Reference proteome</keyword>
<dbReference type="GO" id="GO:0009247">
    <property type="term" value="P:glycolipid biosynthetic process"/>
    <property type="evidence" value="ECO:0007669"/>
    <property type="project" value="TreeGrafter"/>
</dbReference>
<evidence type="ECO:0000313" key="5">
    <source>
        <dbReference type="EMBL" id="ACL70248.1"/>
    </source>
</evidence>
<dbReference type="SUPFAM" id="SSF53448">
    <property type="entry name" value="Nucleotide-diphospho-sugar transferases"/>
    <property type="match status" value="1"/>
</dbReference>
<dbReference type="PANTHER" id="PTHR43398:SF1">
    <property type="entry name" value="DOLICHOL-PHOSPHATE MANNOSYLTRANSFERASE SUBUNIT 1"/>
    <property type="match status" value="1"/>
</dbReference>
<evidence type="ECO:0000256" key="1">
    <source>
        <dbReference type="ARBA" id="ARBA00006739"/>
    </source>
</evidence>
<dbReference type="EMBL" id="CP001098">
    <property type="protein sequence ID" value="ACL70248.1"/>
    <property type="molecule type" value="Genomic_DNA"/>
</dbReference>
<evidence type="ECO:0000313" key="6">
    <source>
        <dbReference type="Proteomes" id="UP000000719"/>
    </source>
</evidence>
<dbReference type="AlphaFoldDB" id="B8CY79"/>
<keyword evidence="2" id="KW-0328">Glycosyltransferase</keyword>
<dbReference type="CAZy" id="GT2">
    <property type="family name" value="Glycosyltransferase Family 2"/>
</dbReference>
<dbReference type="OrthoDB" id="9810303at2"/>
<sequence>MKTLIIIPTYNERENIKDLLREVFNINEDIDILVVDDNSPDGTAELVKELKEQKYKTRLHLLVREGKLGLASAYITGFKWALKHNYQYIFEMDADFSHNPVYIPDFLEKLKNYDLVLGSRYVEGGGVKDWGLIRKIMSRGGSLYARLILNLPYHDLTGGFKGFRREVLEAIDLDSVKSEGYSFQIEMTYRAHLKGFNIKETPIIFEDRTLGKSKMSKKIFMEAVFMVWWLRFHKRQLMA</sequence>
<name>B8CY79_HALOH</name>
<protein>
    <submittedName>
        <fullName evidence="5">Glycosyl transferase family 2</fullName>
    </submittedName>
</protein>
<organism evidence="5 6">
    <name type="scientific">Halothermothrix orenii (strain H 168 / OCM 544 / DSM 9562)</name>
    <dbReference type="NCBI Taxonomy" id="373903"/>
    <lineage>
        <taxon>Bacteria</taxon>
        <taxon>Bacillati</taxon>
        <taxon>Bacillota</taxon>
        <taxon>Clostridia</taxon>
        <taxon>Halanaerobiales</taxon>
        <taxon>Halothermotrichaceae</taxon>
        <taxon>Halothermothrix</taxon>
    </lineage>
</organism>
<dbReference type="Proteomes" id="UP000000719">
    <property type="component" value="Chromosome"/>
</dbReference>
<dbReference type="PANTHER" id="PTHR43398">
    <property type="entry name" value="DOLICHOL-PHOSPHATE MANNOSYLTRANSFERASE SUBUNIT 1"/>
    <property type="match status" value="1"/>
</dbReference>
<dbReference type="CDD" id="cd06442">
    <property type="entry name" value="DPM1_like"/>
    <property type="match status" value="1"/>
</dbReference>
<dbReference type="InterPro" id="IPR029044">
    <property type="entry name" value="Nucleotide-diphossugar_trans"/>
</dbReference>
<feature type="domain" description="Glycosyltransferase 2-like" evidence="4">
    <location>
        <begin position="5"/>
        <end position="171"/>
    </location>
</feature>
<dbReference type="RefSeq" id="WP_012636431.1">
    <property type="nucleotide sequence ID" value="NC_011899.1"/>
</dbReference>
<accession>B8CY79</accession>
<dbReference type="InterPro" id="IPR039528">
    <property type="entry name" value="DPM1-like"/>
</dbReference>
<dbReference type="eggNOG" id="COG1216">
    <property type="taxonomic scope" value="Bacteria"/>
</dbReference>